<comment type="cofactor">
    <cofactor evidence="2">
        <name>Mg(2+)</name>
        <dbReference type="ChEBI" id="CHEBI:18420"/>
    </cofactor>
</comment>
<dbReference type="GO" id="GO:0005524">
    <property type="term" value="F:ATP binding"/>
    <property type="evidence" value="ECO:0007669"/>
    <property type="project" value="UniProtKB-UniRule"/>
</dbReference>
<dbReference type="GO" id="GO:0006189">
    <property type="term" value="P:'de novo' IMP biosynthetic process"/>
    <property type="evidence" value="ECO:0007669"/>
    <property type="project" value="UniProtKB-UniRule"/>
</dbReference>
<evidence type="ECO:0000256" key="9">
    <source>
        <dbReference type="ARBA" id="ARBA00038345"/>
    </source>
</evidence>
<dbReference type="InterPro" id="IPR020562">
    <property type="entry name" value="PRibGlycinamide_synth_N"/>
</dbReference>
<dbReference type="Gene3D" id="3.30.470.20">
    <property type="entry name" value="ATP-grasp fold, B domain"/>
    <property type="match status" value="1"/>
</dbReference>
<evidence type="ECO:0000256" key="12">
    <source>
        <dbReference type="HAMAP-Rule" id="MF_00138"/>
    </source>
</evidence>
<dbReference type="InterPro" id="IPR020560">
    <property type="entry name" value="PRibGlycinamide_synth_C-dom"/>
</dbReference>
<keyword evidence="7 12" id="KW-0658">Purine biosynthesis</keyword>
<dbReference type="EC" id="6.3.4.13" evidence="4 12"/>
<evidence type="ECO:0000313" key="15">
    <source>
        <dbReference type="EMBL" id="TSA81761.1"/>
    </source>
</evidence>
<keyword evidence="5 12" id="KW-0436">Ligase</keyword>
<evidence type="ECO:0000256" key="2">
    <source>
        <dbReference type="ARBA" id="ARBA00001946"/>
    </source>
</evidence>
<reference evidence="16" key="2">
    <citation type="submission" date="2019-07" db="EMBL/GenBank/DDBJ databases">
        <title>Helicobacter labacensis sp. nov., Helicobacter mehlei sp. nov. and Helicobacter vulpis sp. nov., isolated from gastric mucosa of red fox (Vulpis vulpis).</title>
        <authorList>
            <person name="Papic B."/>
        </authorList>
    </citation>
    <scope>NUCLEOTIDE SEQUENCE [LARGE SCALE GENOMIC DNA]</scope>
    <source>
        <strain evidence="16">L8b</strain>
    </source>
</reference>
<dbReference type="EMBL" id="VKGC01000018">
    <property type="protein sequence ID" value="TSA81761.1"/>
    <property type="molecule type" value="Genomic_DNA"/>
</dbReference>
<evidence type="ECO:0000256" key="13">
    <source>
        <dbReference type="PROSITE-ProRule" id="PRU00409"/>
    </source>
</evidence>
<dbReference type="NCBIfam" id="TIGR00877">
    <property type="entry name" value="purD"/>
    <property type="match status" value="1"/>
</dbReference>
<evidence type="ECO:0000313" key="16">
    <source>
        <dbReference type="Proteomes" id="UP000319322"/>
    </source>
</evidence>
<dbReference type="InterPro" id="IPR013815">
    <property type="entry name" value="ATP_grasp_subdomain_1"/>
</dbReference>
<feature type="domain" description="ATP-grasp" evidence="14">
    <location>
        <begin position="103"/>
        <end position="309"/>
    </location>
</feature>
<dbReference type="InterPro" id="IPR037123">
    <property type="entry name" value="PRibGlycinamide_synth_C_sf"/>
</dbReference>
<dbReference type="Pfam" id="PF01071">
    <property type="entry name" value="GARS_A"/>
    <property type="match status" value="1"/>
</dbReference>
<dbReference type="InterPro" id="IPR011761">
    <property type="entry name" value="ATP-grasp"/>
</dbReference>
<proteinExistence type="inferred from homology"/>
<evidence type="ECO:0000256" key="4">
    <source>
        <dbReference type="ARBA" id="ARBA00013255"/>
    </source>
</evidence>
<dbReference type="HAMAP" id="MF_00138">
    <property type="entry name" value="GARS"/>
    <property type="match status" value="1"/>
</dbReference>
<protein>
    <recommendedName>
        <fullName evidence="4 12">Phosphoribosylamine--glycine ligase</fullName>
        <ecNumber evidence="4 12">6.3.4.13</ecNumber>
    </recommendedName>
    <alternativeName>
        <fullName evidence="12">GARS</fullName>
    </alternativeName>
    <alternativeName>
        <fullName evidence="10 12">Glycinamide ribonucleotide synthetase</fullName>
    </alternativeName>
    <alternativeName>
        <fullName evidence="11 12">Phosphoribosylglycinamide synthetase</fullName>
    </alternativeName>
</protein>
<dbReference type="AlphaFoldDB" id="A0A553UP79"/>
<evidence type="ECO:0000256" key="7">
    <source>
        <dbReference type="ARBA" id="ARBA00022755"/>
    </source>
</evidence>
<dbReference type="SUPFAM" id="SSF52440">
    <property type="entry name" value="PreATP-grasp domain"/>
    <property type="match status" value="1"/>
</dbReference>
<dbReference type="Proteomes" id="UP000319322">
    <property type="component" value="Unassembled WGS sequence"/>
</dbReference>
<dbReference type="Gene3D" id="3.90.600.10">
    <property type="entry name" value="Phosphoribosylglycinamide synthetase, C-terminal domain"/>
    <property type="match status" value="1"/>
</dbReference>
<comment type="similarity">
    <text evidence="9 12">Belongs to the GARS family.</text>
</comment>
<dbReference type="InterPro" id="IPR000115">
    <property type="entry name" value="PRibGlycinamide_synth"/>
</dbReference>
<organism evidence="15 16">
    <name type="scientific">Helicobacter mehlei</name>
    <dbReference type="NCBI Taxonomy" id="2316080"/>
    <lineage>
        <taxon>Bacteria</taxon>
        <taxon>Pseudomonadati</taxon>
        <taxon>Campylobacterota</taxon>
        <taxon>Epsilonproteobacteria</taxon>
        <taxon>Campylobacterales</taxon>
        <taxon>Helicobacteraceae</taxon>
        <taxon>Helicobacter</taxon>
    </lineage>
</organism>
<dbReference type="Pfam" id="PF02844">
    <property type="entry name" value="GARS_N"/>
    <property type="match status" value="1"/>
</dbReference>
<reference evidence="15 16" key="1">
    <citation type="submission" date="2019-07" db="EMBL/GenBank/DDBJ databases">
        <title>Helicobacter labacensis sp. nov., Helicobacter mehlei sp. nov. and Helicobacter vulpis sp. nov., isolated from gastric mucosa of red fox (Vulpis vulpis).</title>
        <authorList>
            <person name="Kusar D."/>
            <person name="Gruntar I."/>
            <person name="Pate M."/>
            <person name="Zajc U."/>
            <person name="Ocepek M."/>
        </authorList>
    </citation>
    <scope>NUCLEOTIDE SEQUENCE [LARGE SCALE GENOMIC DNA]</scope>
    <source>
        <strain evidence="15 16">L8b</strain>
    </source>
</reference>
<evidence type="ECO:0000256" key="5">
    <source>
        <dbReference type="ARBA" id="ARBA00022598"/>
    </source>
</evidence>
<dbReference type="PANTHER" id="PTHR43472">
    <property type="entry name" value="PHOSPHORIBOSYLAMINE--GLYCINE LIGASE"/>
    <property type="match status" value="1"/>
</dbReference>
<name>A0A553UP79_9HELI</name>
<dbReference type="SMART" id="SM01210">
    <property type="entry name" value="GARS_C"/>
    <property type="match status" value="1"/>
</dbReference>
<dbReference type="SMART" id="SM01209">
    <property type="entry name" value="GARS_A"/>
    <property type="match status" value="1"/>
</dbReference>
<sequence>MKIAIIGSGGREHAILKKIASKDRQIFMIPGNAGMQAPCVPLSVGDQQGILEFAQKERLDFIIVAPDNPLVEGLVDVLEGAGFACFGPRKQAARLEGSKIFAKEFMQRHNIPTAPYQAFDNFKEAQAFLERTHFPLVIKADGLAFGKGVMVVKSVLEGVQALEQMMVHKIFGSSGERVIIEEFLEGVEASILAFCDSHNLKLMPSSMDYKRALEGNKGLNTGGMGCIAPNPHFTPQIAKECQEKIFAPTLKGLQAEGLDFRGCLYFGLILTSQGVRVLEYNCRFGDPEAQTLLPLLQSDLLQVMQACSRGELEKQEVIFSPLASCCVVLASQGYPQEFRTGHALTYPPHLDICFAGVRNTQEGLVNASGRVLSITSIAPSLEQARTLSYERIAQIQLDNGYYRPDIGKNL</sequence>
<evidence type="ECO:0000256" key="8">
    <source>
        <dbReference type="ARBA" id="ARBA00022840"/>
    </source>
</evidence>
<dbReference type="PROSITE" id="PS00184">
    <property type="entry name" value="GARS"/>
    <property type="match status" value="1"/>
</dbReference>
<evidence type="ECO:0000259" key="14">
    <source>
        <dbReference type="PROSITE" id="PS50975"/>
    </source>
</evidence>
<dbReference type="RefSeq" id="WP_143928433.1">
    <property type="nucleotide sequence ID" value="NZ_VKGC01000018.1"/>
</dbReference>
<accession>A0A553UP79</accession>
<evidence type="ECO:0000256" key="1">
    <source>
        <dbReference type="ARBA" id="ARBA00001936"/>
    </source>
</evidence>
<dbReference type="Gene3D" id="3.40.50.20">
    <property type="match status" value="1"/>
</dbReference>
<comment type="pathway">
    <text evidence="3 12">Purine metabolism; IMP biosynthesis via de novo pathway; N(1)-(5-phospho-D-ribosyl)glycinamide from 5-phospho-alpha-D-ribose 1-diphosphate: step 2/2.</text>
</comment>
<comment type="cofactor">
    <cofactor evidence="1">
        <name>Mn(2+)</name>
        <dbReference type="ChEBI" id="CHEBI:29035"/>
    </cofactor>
</comment>
<reference evidence="15 16" key="3">
    <citation type="submission" date="2019-07" db="EMBL/GenBank/DDBJ databases">
        <authorList>
            <person name="Papic B."/>
        </authorList>
    </citation>
    <scope>NUCLEOTIDE SEQUENCE [LARGE SCALE GENOMIC DNA]</scope>
    <source>
        <strain evidence="15 16">L8b</strain>
    </source>
</reference>
<keyword evidence="6 13" id="KW-0547">Nucleotide-binding</keyword>
<dbReference type="SUPFAM" id="SSF51246">
    <property type="entry name" value="Rudiment single hybrid motif"/>
    <property type="match status" value="1"/>
</dbReference>
<keyword evidence="8 13" id="KW-0067">ATP-binding</keyword>
<dbReference type="InterPro" id="IPR016185">
    <property type="entry name" value="PreATP-grasp_dom_sf"/>
</dbReference>
<evidence type="ECO:0000256" key="10">
    <source>
        <dbReference type="ARBA" id="ARBA00042242"/>
    </source>
</evidence>
<dbReference type="InterPro" id="IPR020561">
    <property type="entry name" value="PRibGlycinamid_synth_ATP-grasp"/>
</dbReference>
<dbReference type="PROSITE" id="PS50975">
    <property type="entry name" value="ATP_GRASP"/>
    <property type="match status" value="1"/>
</dbReference>
<dbReference type="InterPro" id="IPR011054">
    <property type="entry name" value="Rudment_hybrid_motif"/>
</dbReference>
<gene>
    <name evidence="12 15" type="primary">purD</name>
    <name evidence="15" type="ORF">FNE76_06435</name>
</gene>
<dbReference type="SUPFAM" id="SSF56059">
    <property type="entry name" value="Glutathione synthetase ATP-binding domain-like"/>
    <property type="match status" value="1"/>
</dbReference>
<dbReference type="GO" id="GO:0046872">
    <property type="term" value="F:metal ion binding"/>
    <property type="evidence" value="ECO:0007669"/>
    <property type="project" value="InterPro"/>
</dbReference>
<dbReference type="Pfam" id="PF02843">
    <property type="entry name" value="GARS_C"/>
    <property type="match status" value="1"/>
</dbReference>
<dbReference type="UniPathway" id="UPA00074">
    <property type="reaction ID" value="UER00125"/>
</dbReference>
<dbReference type="GO" id="GO:0004637">
    <property type="term" value="F:phosphoribosylamine-glycine ligase activity"/>
    <property type="evidence" value="ECO:0007669"/>
    <property type="project" value="UniProtKB-UniRule"/>
</dbReference>
<dbReference type="PANTHER" id="PTHR43472:SF1">
    <property type="entry name" value="PHOSPHORIBOSYLAMINE--GLYCINE LIGASE, CHLOROPLASTIC"/>
    <property type="match status" value="1"/>
</dbReference>
<dbReference type="InterPro" id="IPR020559">
    <property type="entry name" value="PRibGlycinamide_synth_CS"/>
</dbReference>
<comment type="caution">
    <text evidence="15">The sequence shown here is derived from an EMBL/GenBank/DDBJ whole genome shotgun (WGS) entry which is preliminary data.</text>
</comment>
<evidence type="ECO:0000256" key="6">
    <source>
        <dbReference type="ARBA" id="ARBA00022741"/>
    </source>
</evidence>
<keyword evidence="16" id="KW-1185">Reference proteome</keyword>
<dbReference type="Gene3D" id="3.30.1490.20">
    <property type="entry name" value="ATP-grasp fold, A domain"/>
    <property type="match status" value="1"/>
</dbReference>
<comment type="catalytic activity">
    <reaction evidence="12">
        <text>5-phospho-beta-D-ribosylamine + glycine + ATP = N(1)-(5-phospho-beta-D-ribosyl)glycinamide + ADP + phosphate + H(+)</text>
        <dbReference type="Rhea" id="RHEA:17453"/>
        <dbReference type="ChEBI" id="CHEBI:15378"/>
        <dbReference type="ChEBI" id="CHEBI:30616"/>
        <dbReference type="ChEBI" id="CHEBI:43474"/>
        <dbReference type="ChEBI" id="CHEBI:57305"/>
        <dbReference type="ChEBI" id="CHEBI:58681"/>
        <dbReference type="ChEBI" id="CHEBI:143788"/>
        <dbReference type="ChEBI" id="CHEBI:456216"/>
        <dbReference type="EC" id="6.3.4.13"/>
    </reaction>
</comment>
<dbReference type="GO" id="GO:0009113">
    <property type="term" value="P:purine nucleobase biosynthetic process"/>
    <property type="evidence" value="ECO:0007669"/>
    <property type="project" value="InterPro"/>
</dbReference>
<evidence type="ECO:0000256" key="3">
    <source>
        <dbReference type="ARBA" id="ARBA00005174"/>
    </source>
</evidence>
<evidence type="ECO:0000256" key="11">
    <source>
        <dbReference type="ARBA" id="ARBA00042864"/>
    </source>
</evidence>